<sequence length="181" mass="20489">MDSLSALTSLLQSADMDGQVMEEKWSSFESFGSWVQSDEYKTVEWFIPPLQTDHAISSRLITDALFDDVYGKEDLVKAVATPTQEVDSWLISLNLPYGYQHQRGDVGTSFTPAFYKSPWMVYFFGALKPGMTKEERLIKYSAVAKANNFLRYLTPGSGVYSEQADLSEPNHEGISSHFHRH</sequence>
<dbReference type="HOGENOM" id="CLU_1490062_0_0_1"/>
<name>A0A0C3PZ08_9AGAM</name>
<dbReference type="AlphaFoldDB" id="A0A0C3PZ08"/>
<dbReference type="EMBL" id="KN823167">
    <property type="protein sequence ID" value="KIO20640.1"/>
    <property type="molecule type" value="Genomic_DNA"/>
</dbReference>
<dbReference type="STRING" id="1051891.A0A0C3PZ08"/>
<reference evidence="1 2" key="1">
    <citation type="submission" date="2014-04" db="EMBL/GenBank/DDBJ databases">
        <authorList>
            <consortium name="DOE Joint Genome Institute"/>
            <person name="Kuo A."/>
            <person name="Girlanda M."/>
            <person name="Perotto S."/>
            <person name="Kohler A."/>
            <person name="Nagy L.G."/>
            <person name="Floudas D."/>
            <person name="Copeland A."/>
            <person name="Barry K.W."/>
            <person name="Cichocki N."/>
            <person name="Veneault-Fourrey C."/>
            <person name="LaButti K."/>
            <person name="Lindquist E.A."/>
            <person name="Lipzen A."/>
            <person name="Lundell T."/>
            <person name="Morin E."/>
            <person name="Murat C."/>
            <person name="Sun H."/>
            <person name="Tunlid A."/>
            <person name="Henrissat B."/>
            <person name="Grigoriev I.V."/>
            <person name="Hibbett D.S."/>
            <person name="Martin F."/>
            <person name="Nordberg H.P."/>
            <person name="Cantor M.N."/>
            <person name="Hua S.X."/>
        </authorList>
    </citation>
    <scope>NUCLEOTIDE SEQUENCE [LARGE SCALE GENOMIC DNA]</scope>
    <source>
        <strain evidence="1 2">MUT 4182</strain>
    </source>
</reference>
<accession>A0A0C3PZ08</accession>
<organism evidence="1 2">
    <name type="scientific">Tulasnella calospora MUT 4182</name>
    <dbReference type="NCBI Taxonomy" id="1051891"/>
    <lineage>
        <taxon>Eukaryota</taxon>
        <taxon>Fungi</taxon>
        <taxon>Dikarya</taxon>
        <taxon>Basidiomycota</taxon>
        <taxon>Agaricomycotina</taxon>
        <taxon>Agaricomycetes</taxon>
        <taxon>Cantharellales</taxon>
        <taxon>Tulasnellaceae</taxon>
        <taxon>Tulasnella</taxon>
    </lineage>
</organism>
<dbReference type="OrthoDB" id="9983560at2759"/>
<evidence type="ECO:0000313" key="1">
    <source>
        <dbReference type="EMBL" id="KIO20640.1"/>
    </source>
</evidence>
<gene>
    <name evidence="1" type="ORF">M407DRAFT_29749</name>
</gene>
<proteinExistence type="predicted"/>
<evidence type="ECO:0000313" key="2">
    <source>
        <dbReference type="Proteomes" id="UP000054248"/>
    </source>
</evidence>
<protein>
    <submittedName>
        <fullName evidence="1">Uncharacterized protein</fullName>
    </submittedName>
</protein>
<dbReference type="Proteomes" id="UP000054248">
    <property type="component" value="Unassembled WGS sequence"/>
</dbReference>
<reference evidence="2" key="2">
    <citation type="submission" date="2015-01" db="EMBL/GenBank/DDBJ databases">
        <title>Evolutionary Origins and Diversification of the Mycorrhizal Mutualists.</title>
        <authorList>
            <consortium name="DOE Joint Genome Institute"/>
            <consortium name="Mycorrhizal Genomics Consortium"/>
            <person name="Kohler A."/>
            <person name="Kuo A."/>
            <person name="Nagy L.G."/>
            <person name="Floudas D."/>
            <person name="Copeland A."/>
            <person name="Barry K.W."/>
            <person name="Cichocki N."/>
            <person name="Veneault-Fourrey C."/>
            <person name="LaButti K."/>
            <person name="Lindquist E.A."/>
            <person name="Lipzen A."/>
            <person name="Lundell T."/>
            <person name="Morin E."/>
            <person name="Murat C."/>
            <person name="Riley R."/>
            <person name="Ohm R."/>
            <person name="Sun H."/>
            <person name="Tunlid A."/>
            <person name="Henrissat B."/>
            <person name="Grigoriev I.V."/>
            <person name="Hibbett D.S."/>
            <person name="Martin F."/>
        </authorList>
    </citation>
    <scope>NUCLEOTIDE SEQUENCE [LARGE SCALE GENOMIC DNA]</scope>
    <source>
        <strain evidence="2">MUT 4182</strain>
    </source>
</reference>
<keyword evidence="2" id="KW-1185">Reference proteome</keyword>